<accession>A0A1Y0I9G0</accession>
<dbReference type="GO" id="GO:0047372">
    <property type="term" value="F:monoacylglycerol lipase activity"/>
    <property type="evidence" value="ECO:0007669"/>
    <property type="project" value="TreeGrafter"/>
</dbReference>
<reference evidence="4 5" key="1">
    <citation type="submission" date="2017-05" db="EMBL/GenBank/DDBJ databases">
        <title>Genomic insights into alkan degradation activity of Oleiphilus messinensis.</title>
        <authorList>
            <person name="Kozyavkin S.A."/>
            <person name="Slesarev A.I."/>
            <person name="Golyshin P.N."/>
            <person name="Korzhenkov A."/>
            <person name="Golyshina O.N."/>
            <person name="Toshchakov S.V."/>
        </authorList>
    </citation>
    <scope>NUCLEOTIDE SEQUENCE [LARGE SCALE GENOMIC DNA]</scope>
    <source>
        <strain evidence="4 5">ME102</strain>
    </source>
</reference>
<dbReference type="RefSeq" id="WP_232465332.1">
    <property type="nucleotide sequence ID" value="NZ_CP021425.1"/>
</dbReference>
<dbReference type="InterPro" id="IPR029058">
    <property type="entry name" value="AB_hydrolase_fold"/>
</dbReference>
<evidence type="ECO:0000259" key="3">
    <source>
        <dbReference type="Pfam" id="PF00561"/>
    </source>
</evidence>
<feature type="active site" description="Charge relay system" evidence="2">
    <location>
        <position position="139"/>
    </location>
</feature>
<proteinExistence type="inferred from homology"/>
<evidence type="ECO:0000313" key="5">
    <source>
        <dbReference type="Proteomes" id="UP000196027"/>
    </source>
</evidence>
<dbReference type="FunFam" id="3.40.50.1820:FF:000080">
    <property type="entry name" value="Alpha/beta hydrolase"/>
    <property type="match status" value="1"/>
</dbReference>
<dbReference type="NCBIfam" id="NF008218">
    <property type="entry name" value="PRK10985.1"/>
    <property type="match status" value="1"/>
</dbReference>
<feature type="active site" description="Charge relay system" evidence="2">
    <location>
        <position position="268"/>
    </location>
</feature>
<dbReference type="SUPFAM" id="SSF53474">
    <property type="entry name" value="alpha/beta-Hydrolases"/>
    <property type="match status" value="1"/>
</dbReference>
<dbReference type="InterPro" id="IPR050960">
    <property type="entry name" value="AB_hydrolase_4_sf"/>
</dbReference>
<keyword evidence="4" id="KW-0378">Hydrolase</keyword>
<gene>
    <name evidence="4" type="ORF">OLMES_2739</name>
</gene>
<dbReference type="GO" id="GO:0034338">
    <property type="term" value="F:short-chain carboxylesterase activity"/>
    <property type="evidence" value="ECO:0007669"/>
    <property type="project" value="TreeGrafter"/>
</dbReference>
<dbReference type="InterPro" id="IPR000073">
    <property type="entry name" value="AB_hydrolase_1"/>
</dbReference>
<comment type="similarity">
    <text evidence="1">Belongs to the AB hydrolase superfamily. AB hydrolase 4 family.</text>
</comment>
<dbReference type="KEGG" id="ome:OLMES_2739"/>
<dbReference type="EMBL" id="CP021425">
    <property type="protein sequence ID" value="ARU56789.1"/>
    <property type="molecule type" value="Genomic_DNA"/>
</dbReference>
<evidence type="ECO:0000313" key="4">
    <source>
        <dbReference type="EMBL" id="ARU56789.1"/>
    </source>
</evidence>
<dbReference type="AlphaFoldDB" id="A0A1Y0I9G0"/>
<dbReference type="Gene3D" id="3.40.50.1820">
    <property type="entry name" value="alpha/beta hydrolase"/>
    <property type="match status" value="1"/>
</dbReference>
<feature type="domain" description="AB hydrolase-1" evidence="3">
    <location>
        <begin position="59"/>
        <end position="302"/>
    </location>
</feature>
<dbReference type="Pfam" id="PF00561">
    <property type="entry name" value="Abhydrolase_1"/>
    <property type="match status" value="1"/>
</dbReference>
<organism evidence="4 5">
    <name type="scientific">Oleiphilus messinensis</name>
    <dbReference type="NCBI Taxonomy" id="141451"/>
    <lineage>
        <taxon>Bacteria</taxon>
        <taxon>Pseudomonadati</taxon>
        <taxon>Pseudomonadota</taxon>
        <taxon>Gammaproteobacteria</taxon>
        <taxon>Oceanospirillales</taxon>
        <taxon>Oleiphilaceae</taxon>
        <taxon>Oleiphilus</taxon>
    </lineage>
</organism>
<keyword evidence="5" id="KW-1185">Reference proteome</keyword>
<feature type="active site" description="Charge relay system" evidence="2">
    <location>
        <position position="296"/>
    </location>
</feature>
<dbReference type="PANTHER" id="PTHR10794">
    <property type="entry name" value="ABHYDROLASE DOMAIN-CONTAINING PROTEIN"/>
    <property type="match status" value="1"/>
</dbReference>
<dbReference type="PIRSF" id="PIRSF005211">
    <property type="entry name" value="Ab_hydro_YheT"/>
    <property type="match status" value="1"/>
</dbReference>
<evidence type="ECO:0000256" key="2">
    <source>
        <dbReference type="PIRSR" id="PIRSR005211-1"/>
    </source>
</evidence>
<dbReference type="Proteomes" id="UP000196027">
    <property type="component" value="Chromosome"/>
</dbReference>
<dbReference type="InterPro" id="IPR012020">
    <property type="entry name" value="ABHD4"/>
</dbReference>
<dbReference type="PANTHER" id="PTHR10794:SF94">
    <property type="entry name" value="ESTERASE YHET-RELATED"/>
    <property type="match status" value="1"/>
</dbReference>
<name>A0A1Y0I9G0_9GAMM</name>
<sequence length="331" mass="37934">MQSMFKAPPWAKNAHLQTIWPSKIRKIDMPERVTETIDLPDGDFLDLTWTSKDIQPQQPLFLILHGLEGSAESNYAKGMQKALGNRGWASVLMHFRGCSGRLNRLERGYHSGETGDARFMIEWLREQYPSHFLGAIGYSLGGNVLTKYLGEYGDGSLLDAAAIVSAPLDLAACSRRMQTGFSRNYQNYLLDSMKSNFINKSRFTQFADYSPPSHDEIAAMSSFIEFDDRVTAPLHGFVDAEDYYRRCSGKHFVSQIKTRTLMIHARDDPFMTEEVIPDQWQIPDCVDYELSQHGGHVGFLFGSPWKPRFWLEERIPEWMSHRLTQNTAQYK</sequence>
<evidence type="ECO:0000256" key="1">
    <source>
        <dbReference type="ARBA" id="ARBA00010884"/>
    </source>
</evidence>
<protein>
    <submittedName>
        <fullName evidence="4">Alpha/beta fold family hydrolase</fullName>
    </submittedName>
</protein>